<sequence>MAKNSIDAYGASGKTNVLSFETDALTIITDPAHPLYDERIHLPLDEAITLNIMALGVREPILVWKDPETGKVLVVDGRQRLRHAIEANRRLAERGEPPMFVPGVAQRGTLDTMSDLMIAMNEARRDDPPLTKARKMAAFVGRGYSDSRLATIFACSQVTVRNTLALLDSTKAVQDAADSGQITLTHAKALAKLNPEEQRAKVAELVDAGKDATPHQRSRQQAAVMGERPRVKSRKQILAALEQAQGDYAAALRWVLGEEEGVAA</sequence>
<reference evidence="3 5" key="1">
    <citation type="submission" date="2020-05" db="EMBL/GenBank/DDBJ databases">
        <title>FDA dAtabase for Regulatory Grade micrObial Sequences (FDA-ARGOS): Supporting development and validation of Infectious Disease Dx tests.</title>
        <authorList>
            <person name="Sproer C."/>
            <person name="Gronow S."/>
            <person name="Severitt S."/>
            <person name="Schroder I."/>
            <person name="Tallon L."/>
            <person name="Sadzewicz L."/>
            <person name="Zhao X."/>
            <person name="Vavikolanu K."/>
            <person name="Mehta A."/>
            <person name="Aluvathingal J."/>
            <person name="Nadendla S."/>
            <person name="Myers T."/>
            <person name="Yan Y."/>
            <person name="Sichtig H."/>
        </authorList>
    </citation>
    <scope>NUCLEOTIDE SEQUENCE [LARGE SCALE GENOMIC DNA]</scope>
    <source>
        <strain evidence="3 5">FDAARGOS_787</strain>
    </source>
</reference>
<dbReference type="EMBL" id="CP054569">
    <property type="protein sequence ID" value="QKQ51035.1"/>
    <property type="molecule type" value="Genomic_DNA"/>
</dbReference>
<feature type="domain" description="ParB/Spo0J HTH" evidence="2">
    <location>
        <begin position="128"/>
        <end position="206"/>
    </location>
</feature>
<evidence type="ECO:0000313" key="3">
    <source>
        <dbReference type="EMBL" id="QKQ51035.1"/>
    </source>
</evidence>
<dbReference type="PANTHER" id="PTHR33375">
    <property type="entry name" value="CHROMOSOME-PARTITIONING PROTEIN PARB-RELATED"/>
    <property type="match status" value="1"/>
</dbReference>
<evidence type="ECO:0000313" key="4">
    <source>
        <dbReference type="EMBL" id="QKQ51089.1"/>
    </source>
</evidence>
<evidence type="ECO:0000259" key="2">
    <source>
        <dbReference type="Pfam" id="PF17762"/>
    </source>
</evidence>
<dbReference type="PANTHER" id="PTHR33375:SF1">
    <property type="entry name" value="CHROMOSOME-PARTITIONING PROTEIN PARB-RELATED"/>
    <property type="match status" value="1"/>
</dbReference>
<dbReference type="AlphaFoldDB" id="A0A6N0JV72"/>
<dbReference type="Proteomes" id="UP000509782">
    <property type="component" value="Chromosome"/>
</dbReference>
<dbReference type="Gene3D" id="1.10.10.2830">
    <property type="match status" value="1"/>
</dbReference>
<dbReference type="CDD" id="cd16387">
    <property type="entry name" value="ParB_N_Srx"/>
    <property type="match status" value="1"/>
</dbReference>
<name>A0A6N0JV72_ACHDE</name>
<accession>A0A6N0JV72</accession>
<dbReference type="SUPFAM" id="SSF109709">
    <property type="entry name" value="KorB DNA-binding domain-like"/>
    <property type="match status" value="1"/>
</dbReference>
<evidence type="ECO:0000313" key="5">
    <source>
        <dbReference type="Proteomes" id="UP000509782"/>
    </source>
</evidence>
<dbReference type="RefSeq" id="WP_174717417.1">
    <property type="nucleotide sequence ID" value="NZ_CP054569.1"/>
</dbReference>
<dbReference type="GO" id="GO:0007059">
    <property type="term" value="P:chromosome segregation"/>
    <property type="evidence" value="ECO:0007669"/>
    <property type="project" value="TreeGrafter"/>
</dbReference>
<evidence type="ECO:0000256" key="1">
    <source>
        <dbReference type="SAM" id="MobiDB-lite"/>
    </source>
</evidence>
<organism evidence="3 5">
    <name type="scientific">Achromobacter denitrificans</name>
    <name type="common">Alcaligenes denitrificans</name>
    <dbReference type="NCBI Taxonomy" id="32002"/>
    <lineage>
        <taxon>Bacteria</taxon>
        <taxon>Pseudomonadati</taxon>
        <taxon>Pseudomonadota</taxon>
        <taxon>Betaproteobacteria</taxon>
        <taxon>Burkholderiales</taxon>
        <taxon>Alcaligenaceae</taxon>
        <taxon>Achromobacter</taxon>
    </lineage>
</organism>
<dbReference type="InterPro" id="IPR036086">
    <property type="entry name" value="ParB/Sulfiredoxin_sf"/>
</dbReference>
<proteinExistence type="predicted"/>
<protein>
    <recommendedName>
        <fullName evidence="2">ParB/Spo0J HTH domain-containing protein</fullName>
    </recommendedName>
</protein>
<dbReference type="InterPro" id="IPR041468">
    <property type="entry name" value="HTH_ParB/Spo0J"/>
</dbReference>
<dbReference type="GO" id="GO:0005694">
    <property type="term" value="C:chromosome"/>
    <property type="evidence" value="ECO:0007669"/>
    <property type="project" value="TreeGrafter"/>
</dbReference>
<feature type="region of interest" description="Disordered" evidence="1">
    <location>
        <begin position="209"/>
        <end position="228"/>
    </location>
</feature>
<dbReference type="EMBL" id="CP054569">
    <property type="protein sequence ID" value="QKQ51089.1"/>
    <property type="molecule type" value="Genomic_DNA"/>
</dbReference>
<dbReference type="InterPro" id="IPR050336">
    <property type="entry name" value="Chromosome_partition/occlusion"/>
</dbReference>
<dbReference type="Pfam" id="PF17762">
    <property type="entry name" value="HTH_ParB"/>
    <property type="match status" value="1"/>
</dbReference>
<gene>
    <name evidence="3" type="ORF">FOC81_31665</name>
    <name evidence="4" type="ORF">FOC81_31975</name>
</gene>
<dbReference type="SUPFAM" id="SSF110849">
    <property type="entry name" value="ParB/Sulfiredoxin"/>
    <property type="match status" value="1"/>
</dbReference>